<dbReference type="Pfam" id="PF00108">
    <property type="entry name" value="Thiolase_N"/>
    <property type="match status" value="1"/>
</dbReference>
<keyword evidence="9" id="KW-1185">Reference proteome</keyword>
<accession>A0A810NG31</accession>
<keyword evidence="2 5" id="KW-0808">Transferase</keyword>
<dbReference type="SUPFAM" id="SSF53901">
    <property type="entry name" value="Thiolase-like"/>
    <property type="match status" value="2"/>
</dbReference>
<evidence type="ECO:0000256" key="1">
    <source>
        <dbReference type="ARBA" id="ARBA00010982"/>
    </source>
</evidence>
<dbReference type="NCBIfam" id="TIGR01930">
    <property type="entry name" value="AcCoA-C-Actrans"/>
    <property type="match status" value="1"/>
</dbReference>
<dbReference type="InterPro" id="IPR020615">
    <property type="entry name" value="Thiolase_acyl_enz_int_AS"/>
</dbReference>
<feature type="active site" description="Proton acceptor" evidence="4">
    <location>
        <position position="360"/>
    </location>
</feature>
<feature type="active site" description="Proton acceptor" evidence="4">
    <location>
        <position position="390"/>
    </location>
</feature>
<dbReference type="GO" id="GO:0016747">
    <property type="term" value="F:acyltransferase activity, transferring groups other than amino-acyl groups"/>
    <property type="evidence" value="ECO:0007669"/>
    <property type="project" value="InterPro"/>
</dbReference>
<organism evidence="8 9">
    <name type="scientific">Polymorphospora rubra</name>
    <dbReference type="NCBI Taxonomy" id="338584"/>
    <lineage>
        <taxon>Bacteria</taxon>
        <taxon>Bacillati</taxon>
        <taxon>Actinomycetota</taxon>
        <taxon>Actinomycetes</taxon>
        <taxon>Micromonosporales</taxon>
        <taxon>Micromonosporaceae</taxon>
        <taxon>Polymorphospora</taxon>
    </lineage>
</organism>
<evidence type="ECO:0000313" key="8">
    <source>
        <dbReference type="EMBL" id="BCJ70403.1"/>
    </source>
</evidence>
<dbReference type="RefSeq" id="WP_212820252.1">
    <property type="nucleotide sequence ID" value="NZ_AP023359.1"/>
</dbReference>
<evidence type="ECO:0000256" key="2">
    <source>
        <dbReference type="ARBA" id="ARBA00022679"/>
    </source>
</evidence>
<evidence type="ECO:0000259" key="6">
    <source>
        <dbReference type="Pfam" id="PF00108"/>
    </source>
</evidence>
<feature type="active site" description="Acyl-thioester intermediate" evidence="4">
    <location>
        <position position="93"/>
    </location>
</feature>
<evidence type="ECO:0000256" key="4">
    <source>
        <dbReference type="PIRSR" id="PIRSR000429-1"/>
    </source>
</evidence>
<dbReference type="AlphaFoldDB" id="A0A810NG31"/>
<evidence type="ECO:0000313" key="9">
    <source>
        <dbReference type="Proteomes" id="UP000680866"/>
    </source>
</evidence>
<dbReference type="PROSITE" id="PS00737">
    <property type="entry name" value="THIOLASE_2"/>
    <property type="match status" value="1"/>
</dbReference>
<dbReference type="PANTHER" id="PTHR43365">
    <property type="entry name" value="BLR7806 PROTEIN"/>
    <property type="match status" value="1"/>
</dbReference>
<evidence type="ECO:0000256" key="5">
    <source>
        <dbReference type="RuleBase" id="RU003557"/>
    </source>
</evidence>
<feature type="domain" description="Thiolase N-terminal" evidence="6">
    <location>
        <begin position="6"/>
        <end position="229"/>
    </location>
</feature>
<dbReference type="PROSITE" id="PS00098">
    <property type="entry name" value="THIOLASE_1"/>
    <property type="match status" value="1"/>
</dbReference>
<name>A0A810NG31_9ACTN</name>
<dbReference type="InterPro" id="IPR020617">
    <property type="entry name" value="Thiolase_C"/>
</dbReference>
<dbReference type="InterPro" id="IPR002155">
    <property type="entry name" value="Thiolase"/>
</dbReference>
<proteinExistence type="inferred from homology"/>
<dbReference type="InterPro" id="IPR016039">
    <property type="entry name" value="Thiolase-like"/>
</dbReference>
<dbReference type="Pfam" id="PF02803">
    <property type="entry name" value="Thiolase_C"/>
    <property type="match status" value="1"/>
</dbReference>
<reference evidence="8" key="1">
    <citation type="submission" date="2020-08" db="EMBL/GenBank/DDBJ databases">
        <title>Whole genome shotgun sequence of Polymorphospora rubra NBRC 101157.</title>
        <authorList>
            <person name="Komaki H."/>
            <person name="Tamura T."/>
        </authorList>
    </citation>
    <scope>NUCLEOTIDE SEQUENCE</scope>
    <source>
        <strain evidence="8">NBRC 101157</strain>
    </source>
</reference>
<protein>
    <submittedName>
        <fullName evidence="8">Acetyl-CoA acetyltransferase</fullName>
    </submittedName>
</protein>
<dbReference type="PANTHER" id="PTHR43365:SF1">
    <property type="entry name" value="ACETYL-COA C-ACYLTRANSFERASE"/>
    <property type="match status" value="1"/>
</dbReference>
<dbReference type="KEGG" id="pry:Prubr_74240"/>
<evidence type="ECO:0000259" key="7">
    <source>
        <dbReference type="Pfam" id="PF02803"/>
    </source>
</evidence>
<comment type="similarity">
    <text evidence="1 5">Belongs to the thiolase-like superfamily. Thiolase family.</text>
</comment>
<dbReference type="InterPro" id="IPR020613">
    <property type="entry name" value="Thiolase_CS"/>
</dbReference>
<dbReference type="Gene3D" id="3.40.47.10">
    <property type="match status" value="2"/>
</dbReference>
<dbReference type="InterPro" id="IPR020610">
    <property type="entry name" value="Thiolase_AS"/>
</dbReference>
<dbReference type="PIRSF" id="PIRSF000429">
    <property type="entry name" value="Ac-CoA_Ac_transf"/>
    <property type="match status" value="1"/>
</dbReference>
<gene>
    <name evidence="8" type="ORF">Prubr_74240</name>
</gene>
<dbReference type="PROSITE" id="PS00099">
    <property type="entry name" value="THIOLASE_3"/>
    <property type="match status" value="1"/>
</dbReference>
<feature type="domain" description="Thiolase C-terminal" evidence="7">
    <location>
        <begin position="282"/>
        <end position="403"/>
    </location>
</feature>
<evidence type="ECO:0000256" key="3">
    <source>
        <dbReference type="ARBA" id="ARBA00023315"/>
    </source>
</evidence>
<dbReference type="CDD" id="cd00751">
    <property type="entry name" value="thiolase"/>
    <property type="match status" value="1"/>
</dbReference>
<keyword evidence="3 5" id="KW-0012">Acyltransferase</keyword>
<dbReference type="EMBL" id="AP023359">
    <property type="protein sequence ID" value="BCJ70403.1"/>
    <property type="molecule type" value="Genomic_DNA"/>
</dbReference>
<dbReference type="NCBIfam" id="NF006090">
    <property type="entry name" value="PRK08242.1"/>
    <property type="match status" value="1"/>
</dbReference>
<dbReference type="InterPro" id="IPR020616">
    <property type="entry name" value="Thiolase_N"/>
</dbReference>
<dbReference type="Proteomes" id="UP000680866">
    <property type="component" value="Chromosome"/>
</dbReference>
<sequence>MTTEAFIYDALRTPRGRGKPNGSLYGVKPVSLVAGLIEEALRRMPGLDPALIDDIVLGVVSPLGDQGADIAKTAALVAGLPDTVAGVQLNRFCASGLEAVNIAAQKVRSGWEDLVFAGGVESMSRVPMGSDGGAWALDPETSFNTGSVPQGIGADLIATLDGYDREVVDGYALQSQARAAKAWANGYFARSVVPVRDRNGLVVLDRDEHIRPDSTAEGLAALRPSFAGIGEKAGFDAVALQKYHWIEAINHVHTAGNSSGIVDGAALVVVGSEAAGVAAGLTPRARIVATALSGADPTIMLTGPAPATRKALAKAGLGIEDLDLVEMNEAFAAVVLRFVADLGLSMDIVNVNGGAIAMGHPLGATGSMILGTLVDELERRGGRYGLATLCVGGGMGIATVVERI</sequence>